<evidence type="ECO:0000313" key="3">
    <source>
        <dbReference type="EMBL" id="SFN66564.1"/>
    </source>
</evidence>
<organism evidence="3 4">
    <name type="scientific">Salegentibacter flavus</name>
    <dbReference type="NCBI Taxonomy" id="287099"/>
    <lineage>
        <taxon>Bacteria</taxon>
        <taxon>Pseudomonadati</taxon>
        <taxon>Bacteroidota</taxon>
        <taxon>Flavobacteriia</taxon>
        <taxon>Flavobacteriales</taxon>
        <taxon>Flavobacteriaceae</taxon>
        <taxon>Salegentibacter</taxon>
    </lineage>
</organism>
<protein>
    <recommendedName>
        <fullName evidence="5">Secreted protein</fullName>
    </recommendedName>
</protein>
<dbReference type="AlphaFoldDB" id="A0A1I5AVT9"/>
<dbReference type="PROSITE" id="PS51257">
    <property type="entry name" value="PROKAR_LIPOPROTEIN"/>
    <property type="match status" value="1"/>
</dbReference>
<reference evidence="3 4" key="1">
    <citation type="submission" date="2016-10" db="EMBL/GenBank/DDBJ databases">
        <authorList>
            <person name="de Groot N.N."/>
        </authorList>
    </citation>
    <scope>NUCLEOTIDE SEQUENCE [LARGE SCALE GENOMIC DNA]</scope>
    <source>
        <strain evidence="3 4">DSM 17794</strain>
    </source>
</reference>
<dbReference type="STRING" id="287099.SAMN05660413_02050"/>
<accession>A0A1I5AVT9</accession>
<proteinExistence type="predicted"/>
<feature type="compositionally biased region" description="Basic and acidic residues" evidence="1">
    <location>
        <begin position="25"/>
        <end position="34"/>
    </location>
</feature>
<dbReference type="RefSeq" id="WP_093409163.1">
    <property type="nucleotide sequence ID" value="NZ_FOVL01000012.1"/>
</dbReference>
<keyword evidence="4" id="KW-1185">Reference proteome</keyword>
<feature type="region of interest" description="Disordered" evidence="1">
    <location>
        <begin position="25"/>
        <end position="121"/>
    </location>
</feature>
<keyword evidence="2" id="KW-0732">Signal</keyword>
<gene>
    <name evidence="3" type="ORF">SAMN05660413_02050</name>
</gene>
<dbReference type="Proteomes" id="UP000199153">
    <property type="component" value="Unassembled WGS sequence"/>
</dbReference>
<name>A0A1I5AVT9_9FLAO</name>
<feature type="signal peptide" evidence="2">
    <location>
        <begin position="1"/>
        <end position="21"/>
    </location>
</feature>
<feature type="compositionally biased region" description="Basic and acidic residues" evidence="1">
    <location>
        <begin position="57"/>
        <end position="68"/>
    </location>
</feature>
<feature type="compositionally biased region" description="Low complexity" evidence="1">
    <location>
        <begin position="41"/>
        <end position="53"/>
    </location>
</feature>
<evidence type="ECO:0000256" key="1">
    <source>
        <dbReference type="SAM" id="MobiDB-lite"/>
    </source>
</evidence>
<dbReference type="OrthoDB" id="678557at2"/>
<feature type="chain" id="PRO_5011676468" description="Secreted protein" evidence="2">
    <location>
        <begin position="22"/>
        <end position="121"/>
    </location>
</feature>
<evidence type="ECO:0000313" key="4">
    <source>
        <dbReference type="Proteomes" id="UP000199153"/>
    </source>
</evidence>
<sequence>MKNSATKILLSILVVSFGLFTACKDEEKTTETSRETPSVNSTTQESSASSSEAPELNPKHGEPFHRCDIPVGAPLDQAASTQQNTSTQSPVRLKSSTPKINPPHGEPGHSCSIPVGAPLEG</sequence>
<dbReference type="EMBL" id="FOVL01000012">
    <property type="protein sequence ID" value="SFN66564.1"/>
    <property type="molecule type" value="Genomic_DNA"/>
</dbReference>
<feature type="compositionally biased region" description="Low complexity" evidence="1">
    <location>
        <begin position="80"/>
        <end position="89"/>
    </location>
</feature>
<evidence type="ECO:0008006" key="5">
    <source>
        <dbReference type="Google" id="ProtNLM"/>
    </source>
</evidence>
<evidence type="ECO:0000256" key="2">
    <source>
        <dbReference type="SAM" id="SignalP"/>
    </source>
</evidence>